<evidence type="ECO:0000313" key="3">
    <source>
        <dbReference type="RefSeq" id="XP_045565772.1"/>
    </source>
</evidence>
<feature type="region of interest" description="Disordered" evidence="1">
    <location>
        <begin position="115"/>
        <end position="190"/>
    </location>
</feature>
<name>A0ABM3E407_SALSA</name>
<dbReference type="PANTHER" id="PTHR33517:SF2">
    <property type="entry name" value="PROTEIN FAM170B"/>
    <property type="match status" value="1"/>
</dbReference>
<gene>
    <name evidence="3" type="primary">LOC106588932</name>
</gene>
<dbReference type="PANTHER" id="PTHR33517">
    <property type="entry name" value="PROTEIN FAM170B-RELATED"/>
    <property type="match status" value="1"/>
</dbReference>
<dbReference type="InterPro" id="IPR040879">
    <property type="entry name" value="Spt46-like"/>
</dbReference>
<keyword evidence="2" id="KW-1185">Reference proteome</keyword>
<accession>A0ABM3E407</accession>
<dbReference type="Proteomes" id="UP001652741">
    <property type="component" value="Chromosome ssa27"/>
</dbReference>
<evidence type="ECO:0000313" key="2">
    <source>
        <dbReference type="Proteomes" id="UP001652741"/>
    </source>
</evidence>
<evidence type="ECO:0000256" key="1">
    <source>
        <dbReference type="SAM" id="MobiDB-lite"/>
    </source>
</evidence>
<organism evidence="2 3">
    <name type="scientific">Salmo salar</name>
    <name type="common">Atlantic salmon</name>
    <dbReference type="NCBI Taxonomy" id="8030"/>
    <lineage>
        <taxon>Eukaryota</taxon>
        <taxon>Metazoa</taxon>
        <taxon>Chordata</taxon>
        <taxon>Craniata</taxon>
        <taxon>Vertebrata</taxon>
        <taxon>Euteleostomi</taxon>
        <taxon>Actinopterygii</taxon>
        <taxon>Neopterygii</taxon>
        <taxon>Teleostei</taxon>
        <taxon>Protacanthopterygii</taxon>
        <taxon>Salmoniformes</taxon>
        <taxon>Salmonidae</taxon>
        <taxon>Salmoninae</taxon>
        <taxon>Salmo</taxon>
    </lineage>
</organism>
<dbReference type="Pfam" id="PF17734">
    <property type="entry name" value="Spt46"/>
    <property type="match status" value="1"/>
</dbReference>
<sequence>MYNSDVHILNQNINACKLLVLCFMSRNKKSQKCSKCTKSLFLSNVVHKFVCEAHLCARHPHQGLDLTGVWRRNRLQWANAHLRWRSVLFMDESRFQLYRADELDISRYHKKGHYRKLGSPKNDTTDDLTDNTRTAERGCESQVQVQSKAIETTPSRLNPSLSDLLSRLGTTNLGSGQHPASRPSDPHQDTMVHSYSLNLDTQTLAGCNSLTGADPHPQPPQTMYYHQRSDSQRSLCGDVDPLFIHTVTAAELVCGESKYRCSGCLRYYDHLGTLLGHIDQGWSEGFSCRVFYRKLKSMQDRSPMVMMSCQSKEARALDIDPKHSSSSIVRLGSASLALAHHPTDVDGRNGPETRDKKADMIHKWLQKTEVTSLLH</sequence>
<reference evidence="3" key="1">
    <citation type="submission" date="2025-08" db="UniProtKB">
        <authorList>
            <consortium name="RefSeq"/>
        </authorList>
    </citation>
    <scope>IDENTIFICATION</scope>
</reference>
<dbReference type="RefSeq" id="XP_045565772.1">
    <property type="nucleotide sequence ID" value="XM_045709816.1"/>
</dbReference>
<protein>
    <submittedName>
        <fullName evidence="3">Uncharacterized protein isoform X1</fullName>
    </submittedName>
</protein>
<proteinExistence type="predicted"/>
<feature type="compositionally biased region" description="Polar residues" evidence="1">
    <location>
        <begin position="141"/>
        <end position="175"/>
    </location>
</feature>
<dbReference type="GeneID" id="106588932"/>